<accession>A0ABD5ZMK5</accession>
<dbReference type="AlphaFoldDB" id="A0ABD5ZMK5"/>
<keyword evidence="1" id="KW-0812">Transmembrane</keyword>
<feature type="transmembrane region" description="Helical" evidence="1">
    <location>
        <begin position="303"/>
        <end position="331"/>
    </location>
</feature>
<reference evidence="2 3" key="1">
    <citation type="journal article" date="2019" name="Int. J. Syst. Evol. Microbiol.">
        <title>The Global Catalogue of Microorganisms (GCM) 10K type strain sequencing project: providing services to taxonomists for standard genome sequencing and annotation.</title>
        <authorList>
            <consortium name="The Broad Institute Genomics Platform"/>
            <consortium name="The Broad Institute Genome Sequencing Center for Infectious Disease"/>
            <person name="Wu L."/>
            <person name="Ma J."/>
        </authorList>
    </citation>
    <scope>NUCLEOTIDE SEQUENCE [LARGE SCALE GENOMIC DNA]</scope>
    <source>
        <strain evidence="2 3">DT85</strain>
    </source>
</reference>
<gene>
    <name evidence="2" type="ORF">ACFQJ4_04425</name>
</gene>
<feature type="transmembrane region" description="Helical" evidence="1">
    <location>
        <begin position="431"/>
        <end position="452"/>
    </location>
</feature>
<feature type="transmembrane region" description="Helical" evidence="1">
    <location>
        <begin position="352"/>
        <end position="378"/>
    </location>
</feature>
<dbReference type="Proteomes" id="UP001596398">
    <property type="component" value="Unassembled WGS sequence"/>
</dbReference>
<comment type="caution">
    <text evidence="2">The sequence shown here is derived from an EMBL/GenBank/DDBJ whole genome shotgun (WGS) entry which is preliminary data.</text>
</comment>
<feature type="transmembrane region" description="Helical" evidence="1">
    <location>
        <begin position="17"/>
        <end position="37"/>
    </location>
</feature>
<feature type="transmembrane region" description="Helical" evidence="1">
    <location>
        <begin position="43"/>
        <end position="60"/>
    </location>
</feature>
<evidence type="ECO:0000256" key="1">
    <source>
        <dbReference type="SAM" id="Phobius"/>
    </source>
</evidence>
<feature type="transmembrane region" description="Helical" evidence="1">
    <location>
        <begin position="67"/>
        <end position="93"/>
    </location>
</feature>
<feature type="transmembrane region" description="Helical" evidence="1">
    <location>
        <begin position="217"/>
        <end position="237"/>
    </location>
</feature>
<feature type="transmembrane region" description="Helical" evidence="1">
    <location>
        <begin position="398"/>
        <end position="424"/>
    </location>
</feature>
<keyword evidence="1" id="KW-1133">Transmembrane helix</keyword>
<evidence type="ECO:0000313" key="2">
    <source>
        <dbReference type="EMBL" id="MFC7234560.1"/>
    </source>
</evidence>
<keyword evidence="1" id="KW-0472">Membrane</keyword>
<evidence type="ECO:0000313" key="3">
    <source>
        <dbReference type="Proteomes" id="UP001596398"/>
    </source>
</evidence>
<sequence>MSAGDGPPSRNWEPPRLTTALVALVAVAAVAVLAAAADLLAPAAVGVVGAASFAGALWAVGRERYRVVGALVGSVLFVPVGLCLAGALAATVLVQYATAFPAPTPADIVTPTLRIAATTALVGCGFLAVLGACAQGRPLETGNVRRSVGVTGKLAAVPLAVGLGGAALAVLASPEVQPTFDPFTLVAAGLDAAATVLLSPPDPVAATEGVGRLAGEVALATFALVATLAVAAARSIVRSLPITELAAGPETERLRATVDRVERLLGQVLLGAVFALFPLVAVADIALSRRALADLAGPATTDLAYAAALSGPLRALAVGLVALAVVVRLVVAGLRRVVRGRSGEAFLPAVPWLVGLGAVPVASAVAGPALDAAIPAVATRLSGFEDVFTELATGVVAFYGPGIVATLLVGVAFVATATVATGVYFLLRTGLLASATAGSTLAGAGVVGAAAFGAAVDLPLALVVGATGAGLAVADLGRHARTLGREVGRAGTTYPVELVRGGAAAVVAVLAAGAALAASRVALGGVVTALPAAMPLTLTLGCAGTLVLLLWAR</sequence>
<feature type="transmembrane region" description="Helical" evidence="1">
    <location>
        <begin position="458"/>
        <end position="477"/>
    </location>
</feature>
<proteinExistence type="predicted"/>
<dbReference type="GeneID" id="79266228"/>
<feature type="transmembrane region" description="Helical" evidence="1">
    <location>
        <begin position="113"/>
        <end position="133"/>
    </location>
</feature>
<name>A0ABD5ZMK5_9EURY</name>
<feature type="transmembrane region" description="Helical" evidence="1">
    <location>
        <begin position="498"/>
        <end position="518"/>
    </location>
</feature>
<dbReference type="RefSeq" id="WP_276235567.1">
    <property type="nucleotide sequence ID" value="NZ_CP119802.1"/>
</dbReference>
<organism evidence="2 3">
    <name type="scientific">Halosegnis marinus</name>
    <dbReference type="NCBI Taxonomy" id="3034023"/>
    <lineage>
        <taxon>Archaea</taxon>
        <taxon>Methanobacteriati</taxon>
        <taxon>Methanobacteriota</taxon>
        <taxon>Stenosarchaea group</taxon>
        <taxon>Halobacteria</taxon>
        <taxon>Halobacteriales</taxon>
        <taxon>Natronomonadaceae</taxon>
        <taxon>Halosegnis</taxon>
    </lineage>
</organism>
<keyword evidence="3" id="KW-1185">Reference proteome</keyword>
<dbReference type="EMBL" id="JBHTAP010000001">
    <property type="protein sequence ID" value="MFC7234560.1"/>
    <property type="molecule type" value="Genomic_DNA"/>
</dbReference>
<feature type="transmembrane region" description="Helical" evidence="1">
    <location>
        <begin position="154"/>
        <end position="173"/>
    </location>
</feature>
<feature type="transmembrane region" description="Helical" evidence="1">
    <location>
        <begin position="264"/>
        <end position="283"/>
    </location>
</feature>
<protein>
    <submittedName>
        <fullName evidence="2">Uncharacterized protein</fullName>
    </submittedName>
</protein>
<feature type="transmembrane region" description="Helical" evidence="1">
    <location>
        <begin position="530"/>
        <end position="552"/>
    </location>
</feature>